<dbReference type="InterPro" id="IPR002934">
    <property type="entry name" value="Polymerase_NTP_transf_dom"/>
</dbReference>
<dbReference type="RefSeq" id="WP_162392998.1">
    <property type="nucleotide sequence ID" value="NZ_JAABOZ010000003.1"/>
</dbReference>
<protein>
    <submittedName>
        <fullName evidence="3">Nucleotidyltransferase domain-containing protein</fullName>
    </submittedName>
</protein>
<comment type="caution">
    <text evidence="3">The sequence shown here is derived from an EMBL/GenBank/DDBJ whole genome shotgun (WGS) entry which is preliminary data.</text>
</comment>
<evidence type="ECO:0000313" key="3">
    <source>
        <dbReference type="EMBL" id="NEL56527.1"/>
    </source>
</evidence>
<dbReference type="SUPFAM" id="SSF81301">
    <property type="entry name" value="Nucleotidyltransferase"/>
    <property type="match status" value="1"/>
</dbReference>
<dbReference type="Proteomes" id="UP000470470">
    <property type="component" value="Unassembled WGS sequence"/>
</dbReference>
<keyword evidence="3" id="KW-0808">Transferase</keyword>
<dbReference type="Pfam" id="PF01909">
    <property type="entry name" value="NTP_transf_2"/>
    <property type="match status" value="1"/>
</dbReference>
<evidence type="ECO:0000259" key="2">
    <source>
        <dbReference type="Pfam" id="PF13228"/>
    </source>
</evidence>
<keyword evidence="4" id="KW-1185">Reference proteome</keyword>
<dbReference type="EMBL" id="JAAGWK010000036">
    <property type="protein sequence ID" value="NEL56527.1"/>
    <property type="molecule type" value="Genomic_DNA"/>
</dbReference>
<dbReference type="Pfam" id="PF13228">
    <property type="entry name" value="DUF4037"/>
    <property type="match status" value="1"/>
</dbReference>
<dbReference type="CDD" id="cd05403">
    <property type="entry name" value="NT_KNTase_like"/>
    <property type="match status" value="1"/>
</dbReference>
<feature type="domain" description="DUF4037" evidence="2">
    <location>
        <begin position="133"/>
        <end position="214"/>
    </location>
</feature>
<sequence length="273" mass="29011">MLDDARLLDIARELTAVRGVVGVLLGGSRARGDATPESDVDLGVYYRGSLDTAALGALARELAGPHAMVTEPGDWGPWVDGGAWLHVDGLAVDWIYRDVERVRTSWDDARQGRYRFHAQVGHPLGVPDFAYIGEVALGRVLSDPTGELAALRRQAAEYPPALREALVAGLWEAEFSLRIARKAVSRADATYVAGCLFRLVGLSAHALHGHAGRWLVNEKGAVASAARLPGVPADLGRRAHGVLTGLGPLPGDLERAVASAEVLLADVRALCGR</sequence>
<evidence type="ECO:0000259" key="1">
    <source>
        <dbReference type="Pfam" id="PF01909"/>
    </source>
</evidence>
<proteinExistence type="predicted"/>
<evidence type="ECO:0000313" key="4">
    <source>
        <dbReference type="Proteomes" id="UP000470470"/>
    </source>
</evidence>
<name>A0A7K3WJ97_9ACTN</name>
<feature type="domain" description="Polymerase nucleotidyl transferase" evidence="1">
    <location>
        <begin position="8"/>
        <end position="50"/>
    </location>
</feature>
<dbReference type="InterPro" id="IPR025117">
    <property type="entry name" value="DUF4037"/>
</dbReference>
<gene>
    <name evidence="3" type="ORF">G1H19_21395</name>
</gene>
<organism evidence="3 4">
    <name type="scientific">Goekera deserti</name>
    <dbReference type="NCBI Taxonomy" id="2497753"/>
    <lineage>
        <taxon>Bacteria</taxon>
        <taxon>Bacillati</taxon>
        <taxon>Actinomycetota</taxon>
        <taxon>Actinomycetes</taxon>
        <taxon>Geodermatophilales</taxon>
        <taxon>Geodermatophilaceae</taxon>
        <taxon>Goekera</taxon>
    </lineage>
</organism>
<dbReference type="AlphaFoldDB" id="A0A7K3WJ97"/>
<dbReference type="InterPro" id="IPR043519">
    <property type="entry name" value="NT_sf"/>
</dbReference>
<accession>A0A7K3WJ97</accession>
<dbReference type="GO" id="GO:0016779">
    <property type="term" value="F:nucleotidyltransferase activity"/>
    <property type="evidence" value="ECO:0007669"/>
    <property type="project" value="InterPro"/>
</dbReference>
<dbReference type="Gene3D" id="3.30.460.10">
    <property type="entry name" value="Beta Polymerase, domain 2"/>
    <property type="match status" value="1"/>
</dbReference>
<reference evidence="3 4" key="1">
    <citation type="submission" date="2020-02" db="EMBL/GenBank/DDBJ databases">
        <title>The whole genome sequence of CPCC 205119.</title>
        <authorList>
            <person name="Jiang Z."/>
        </authorList>
    </citation>
    <scope>NUCLEOTIDE SEQUENCE [LARGE SCALE GENOMIC DNA]</scope>
    <source>
        <strain evidence="3 4">CPCC 205119</strain>
    </source>
</reference>